<sequence length="214" mass="24058">MIAAISPALGVFASASRTCFLGFIFSLFLTISFLFLRKKSFKTFLISILLLFVIGAFFVFASKNLSSIKRLTRSTDISHDVGGRRAEEIWKIRIEKTIENPWASLFGFGKSVIIRFDESHSQYVRNFSEVGIIGSLVFLFLILIIIKKALKGFLFSKAHFLIGLSSGLLIATLTMLFISIPGEAFIVVKIAEVYWFFVALTLTSLKLYEKQQSV</sequence>
<feature type="domain" description="O-antigen ligase-related" evidence="6">
    <location>
        <begin position="3"/>
        <end position="139"/>
    </location>
</feature>
<feature type="transmembrane region" description="Helical" evidence="5">
    <location>
        <begin position="15"/>
        <end position="36"/>
    </location>
</feature>
<organism evidence="7">
    <name type="scientific">marine sediment metagenome</name>
    <dbReference type="NCBI Taxonomy" id="412755"/>
    <lineage>
        <taxon>unclassified sequences</taxon>
        <taxon>metagenomes</taxon>
        <taxon>ecological metagenomes</taxon>
    </lineage>
</organism>
<evidence type="ECO:0000256" key="3">
    <source>
        <dbReference type="ARBA" id="ARBA00022989"/>
    </source>
</evidence>
<gene>
    <name evidence="7" type="ORF">S01H1_54691</name>
</gene>
<dbReference type="Pfam" id="PF04932">
    <property type="entry name" value="Wzy_C"/>
    <property type="match status" value="1"/>
</dbReference>
<comment type="subcellular location">
    <subcellularLocation>
        <location evidence="1">Membrane</location>
        <topology evidence="1">Multi-pass membrane protein</topology>
    </subcellularLocation>
</comment>
<dbReference type="PANTHER" id="PTHR37422:SF13">
    <property type="entry name" value="LIPOPOLYSACCHARIDE BIOSYNTHESIS PROTEIN PA4999-RELATED"/>
    <property type="match status" value="1"/>
</dbReference>
<evidence type="ECO:0000256" key="5">
    <source>
        <dbReference type="SAM" id="Phobius"/>
    </source>
</evidence>
<dbReference type="InterPro" id="IPR007016">
    <property type="entry name" value="O-antigen_ligase-rel_domated"/>
</dbReference>
<keyword evidence="2 5" id="KW-0812">Transmembrane</keyword>
<evidence type="ECO:0000256" key="4">
    <source>
        <dbReference type="ARBA" id="ARBA00023136"/>
    </source>
</evidence>
<dbReference type="PANTHER" id="PTHR37422">
    <property type="entry name" value="TEICHURONIC ACID BIOSYNTHESIS PROTEIN TUAE"/>
    <property type="match status" value="1"/>
</dbReference>
<name>X0VLN6_9ZZZZ</name>
<dbReference type="AlphaFoldDB" id="X0VLN6"/>
<evidence type="ECO:0000256" key="1">
    <source>
        <dbReference type="ARBA" id="ARBA00004141"/>
    </source>
</evidence>
<feature type="transmembrane region" description="Helical" evidence="5">
    <location>
        <begin position="158"/>
        <end position="180"/>
    </location>
</feature>
<proteinExistence type="predicted"/>
<comment type="caution">
    <text evidence="7">The sequence shown here is derived from an EMBL/GenBank/DDBJ whole genome shotgun (WGS) entry which is preliminary data.</text>
</comment>
<keyword evidence="3 5" id="KW-1133">Transmembrane helix</keyword>
<dbReference type="EMBL" id="BARS01035500">
    <property type="protein sequence ID" value="GAG19249.1"/>
    <property type="molecule type" value="Genomic_DNA"/>
</dbReference>
<dbReference type="GO" id="GO:0016020">
    <property type="term" value="C:membrane"/>
    <property type="evidence" value="ECO:0007669"/>
    <property type="project" value="UniProtKB-SubCell"/>
</dbReference>
<dbReference type="InterPro" id="IPR051533">
    <property type="entry name" value="WaaL-like"/>
</dbReference>
<feature type="transmembrane region" description="Helical" evidence="5">
    <location>
        <begin position="127"/>
        <end position="146"/>
    </location>
</feature>
<evidence type="ECO:0000256" key="2">
    <source>
        <dbReference type="ARBA" id="ARBA00022692"/>
    </source>
</evidence>
<protein>
    <recommendedName>
        <fullName evidence="6">O-antigen ligase-related domain-containing protein</fullName>
    </recommendedName>
</protein>
<reference evidence="7" key="1">
    <citation type="journal article" date="2014" name="Front. Microbiol.">
        <title>High frequency of phylogenetically diverse reductive dehalogenase-homologous genes in deep subseafloor sedimentary metagenomes.</title>
        <authorList>
            <person name="Kawai M."/>
            <person name="Futagami T."/>
            <person name="Toyoda A."/>
            <person name="Takaki Y."/>
            <person name="Nishi S."/>
            <person name="Hori S."/>
            <person name="Arai W."/>
            <person name="Tsubouchi T."/>
            <person name="Morono Y."/>
            <person name="Uchiyama I."/>
            <person name="Ito T."/>
            <person name="Fujiyama A."/>
            <person name="Inagaki F."/>
            <person name="Takami H."/>
        </authorList>
    </citation>
    <scope>NUCLEOTIDE SEQUENCE</scope>
    <source>
        <strain evidence="7">Expedition CK06-06</strain>
    </source>
</reference>
<evidence type="ECO:0000259" key="6">
    <source>
        <dbReference type="Pfam" id="PF04932"/>
    </source>
</evidence>
<keyword evidence="4 5" id="KW-0472">Membrane</keyword>
<accession>X0VLN6</accession>
<feature type="transmembrane region" description="Helical" evidence="5">
    <location>
        <begin position="43"/>
        <end position="61"/>
    </location>
</feature>
<evidence type="ECO:0000313" key="7">
    <source>
        <dbReference type="EMBL" id="GAG19249.1"/>
    </source>
</evidence>
<feature type="transmembrane region" description="Helical" evidence="5">
    <location>
        <begin position="186"/>
        <end position="208"/>
    </location>
</feature>